<dbReference type="AlphaFoldDB" id="A0AB36VGD8"/>
<comment type="caution">
    <text evidence="1">The sequence shown here is derived from an EMBL/GenBank/DDBJ whole genome shotgun (WGS) entry which is preliminary data.</text>
</comment>
<protein>
    <submittedName>
        <fullName evidence="1">Uncharacterized protein</fullName>
    </submittedName>
</protein>
<organism evidence="1 2">
    <name type="scientific">Bacillus thuringiensis</name>
    <dbReference type="NCBI Taxonomy" id="1428"/>
    <lineage>
        <taxon>Bacteria</taxon>
        <taxon>Bacillati</taxon>
        <taxon>Bacillota</taxon>
        <taxon>Bacilli</taxon>
        <taxon>Bacillales</taxon>
        <taxon>Bacillaceae</taxon>
        <taxon>Bacillus</taxon>
        <taxon>Bacillus cereus group</taxon>
    </lineage>
</organism>
<dbReference type="EMBL" id="NUPM01000005">
    <property type="protein sequence ID" value="PGZ05040.1"/>
    <property type="molecule type" value="Genomic_DNA"/>
</dbReference>
<dbReference type="RefSeq" id="WP_097879866.1">
    <property type="nucleotide sequence ID" value="NZ_NUPM01000005.1"/>
</dbReference>
<sequence>MEHVNVLGFFKESQVVNDTDNEKLLYFVAFENSYNDHLNNKKWIEGYNVIDGHFVLRDEKYLISCQKITKEEYLKATQGFHTPKEYLQ</sequence>
<dbReference type="Proteomes" id="UP000223445">
    <property type="component" value="Unassembled WGS sequence"/>
</dbReference>
<name>A0AB36VGD8_BACTU</name>
<accession>A0AB36VGD8</accession>
<gene>
    <name evidence="1" type="ORF">COE48_05500</name>
</gene>
<evidence type="ECO:0000313" key="1">
    <source>
        <dbReference type="EMBL" id="PGZ05040.1"/>
    </source>
</evidence>
<evidence type="ECO:0000313" key="2">
    <source>
        <dbReference type="Proteomes" id="UP000223445"/>
    </source>
</evidence>
<reference evidence="1 2" key="1">
    <citation type="submission" date="2017-09" db="EMBL/GenBank/DDBJ databases">
        <title>Large-scale bioinformatics analysis of Bacillus genomes uncovers conserved roles of natural products in bacterial physiology.</title>
        <authorList>
            <consortium name="Agbiome Team Llc"/>
            <person name="Bleich R.M."/>
            <person name="Grubbs K.J."/>
            <person name="Santa Maria K.C."/>
            <person name="Allen S.E."/>
            <person name="Farag S."/>
            <person name="Shank E.A."/>
            <person name="Bowers A."/>
        </authorList>
    </citation>
    <scope>NUCLEOTIDE SEQUENCE [LARGE SCALE GENOMIC DNA]</scope>
    <source>
        <strain evidence="1 2">AFS030179</strain>
    </source>
</reference>
<proteinExistence type="predicted"/>